<evidence type="ECO:0000313" key="3">
    <source>
        <dbReference type="Proteomes" id="UP000799753"/>
    </source>
</evidence>
<proteinExistence type="predicted"/>
<organism evidence="2 3">
    <name type="scientific">Massarina eburnea CBS 473.64</name>
    <dbReference type="NCBI Taxonomy" id="1395130"/>
    <lineage>
        <taxon>Eukaryota</taxon>
        <taxon>Fungi</taxon>
        <taxon>Dikarya</taxon>
        <taxon>Ascomycota</taxon>
        <taxon>Pezizomycotina</taxon>
        <taxon>Dothideomycetes</taxon>
        <taxon>Pleosporomycetidae</taxon>
        <taxon>Pleosporales</taxon>
        <taxon>Massarineae</taxon>
        <taxon>Massarinaceae</taxon>
        <taxon>Massarina</taxon>
    </lineage>
</organism>
<dbReference type="EMBL" id="MU006782">
    <property type="protein sequence ID" value="KAF2641977.1"/>
    <property type="molecule type" value="Genomic_DNA"/>
</dbReference>
<feature type="compositionally biased region" description="Polar residues" evidence="1">
    <location>
        <begin position="1"/>
        <end position="12"/>
    </location>
</feature>
<name>A0A6A6S3W9_9PLEO</name>
<feature type="region of interest" description="Disordered" evidence="1">
    <location>
        <begin position="1"/>
        <end position="28"/>
    </location>
</feature>
<evidence type="ECO:0000313" key="2">
    <source>
        <dbReference type="EMBL" id="KAF2641977.1"/>
    </source>
</evidence>
<accession>A0A6A6S3W9</accession>
<dbReference type="Proteomes" id="UP000799753">
    <property type="component" value="Unassembled WGS sequence"/>
</dbReference>
<protein>
    <submittedName>
        <fullName evidence="2">Uncharacterized protein</fullName>
    </submittedName>
</protein>
<feature type="non-terminal residue" evidence="2">
    <location>
        <position position="1"/>
    </location>
</feature>
<reference evidence="2" key="1">
    <citation type="journal article" date="2020" name="Stud. Mycol.">
        <title>101 Dothideomycetes genomes: a test case for predicting lifestyles and emergence of pathogens.</title>
        <authorList>
            <person name="Haridas S."/>
            <person name="Albert R."/>
            <person name="Binder M."/>
            <person name="Bloem J."/>
            <person name="Labutti K."/>
            <person name="Salamov A."/>
            <person name="Andreopoulos B."/>
            <person name="Baker S."/>
            <person name="Barry K."/>
            <person name="Bills G."/>
            <person name="Bluhm B."/>
            <person name="Cannon C."/>
            <person name="Castanera R."/>
            <person name="Culley D."/>
            <person name="Daum C."/>
            <person name="Ezra D."/>
            <person name="Gonzalez J."/>
            <person name="Henrissat B."/>
            <person name="Kuo A."/>
            <person name="Liang C."/>
            <person name="Lipzen A."/>
            <person name="Lutzoni F."/>
            <person name="Magnuson J."/>
            <person name="Mondo S."/>
            <person name="Nolan M."/>
            <person name="Ohm R."/>
            <person name="Pangilinan J."/>
            <person name="Park H.-J."/>
            <person name="Ramirez L."/>
            <person name="Alfaro M."/>
            <person name="Sun H."/>
            <person name="Tritt A."/>
            <person name="Yoshinaga Y."/>
            <person name="Zwiers L.-H."/>
            <person name="Turgeon B."/>
            <person name="Goodwin S."/>
            <person name="Spatafora J."/>
            <person name="Crous P."/>
            <person name="Grigoriev I."/>
        </authorList>
    </citation>
    <scope>NUCLEOTIDE SEQUENCE</scope>
    <source>
        <strain evidence="2">CBS 473.64</strain>
    </source>
</reference>
<feature type="compositionally biased region" description="Basic residues" evidence="1">
    <location>
        <begin position="16"/>
        <end position="28"/>
    </location>
</feature>
<evidence type="ECO:0000256" key="1">
    <source>
        <dbReference type="SAM" id="MobiDB-lite"/>
    </source>
</evidence>
<gene>
    <name evidence="2" type="ORF">P280DRAFT_424642</name>
</gene>
<keyword evidence="3" id="KW-1185">Reference proteome</keyword>
<sequence>EGSSQRSWSPQEGQVRQRRRQQGRQRRGRRGGLNLFLYAWHAPGHGVFGVQHGVLIWAFSSKISRFYSTWAGGLTIRAGDIHLSSLINTCS</sequence>
<dbReference type="AlphaFoldDB" id="A0A6A6S3W9"/>
<feature type="non-terminal residue" evidence="2">
    <location>
        <position position="91"/>
    </location>
</feature>